<feature type="chain" id="PRO_5005327017" evidence="2">
    <location>
        <begin position="23"/>
        <end position="442"/>
    </location>
</feature>
<dbReference type="AlphaFoldDB" id="A0A0K0DUV2"/>
<dbReference type="WBParaSite" id="TCONS_00005911.p1">
    <property type="protein sequence ID" value="TCONS_00005911.p1"/>
    <property type="gene ID" value="XLOC_004122"/>
</dbReference>
<evidence type="ECO:0000256" key="2">
    <source>
        <dbReference type="SAM" id="SignalP"/>
    </source>
</evidence>
<evidence type="ECO:0000256" key="1">
    <source>
        <dbReference type="SAM" id="MobiDB-lite"/>
    </source>
</evidence>
<organism evidence="4">
    <name type="scientific">Strongyloides stercoralis</name>
    <name type="common">Threadworm</name>
    <dbReference type="NCBI Taxonomy" id="6248"/>
    <lineage>
        <taxon>Eukaryota</taxon>
        <taxon>Metazoa</taxon>
        <taxon>Ecdysozoa</taxon>
        <taxon>Nematoda</taxon>
        <taxon>Chromadorea</taxon>
        <taxon>Rhabditida</taxon>
        <taxon>Tylenchina</taxon>
        <taxon>Panagrolaimomorpha</taxon>
        <taxon>Strongyloidoidea</taxon>
        <taxon>Strongyloididae</taxon>
        <taxon>Strongyloides</taxon>
    </lineage>
</organism>
<sequence length="442" mass="50689">MSSQIKAFIIAWLFFYLNVVYSYPSTTTISPVLNLLNHHAYYYNNPFINHYLSSPTIPLNFISPAVNSLHLSHEQITQHFNHLHEQYINNLFGSSDFSHHPFRHYPTMAMIMTSTQSPTQSPTQSSTLITSSTTTRSLSPPSLMDTSFLKEEKDVGKKLKEKNELIKINKINQNLPPSTLNIDGLLKNINLDEKEKEDFLKNFQSFIEKEVEKRQKKKLIIKTTGTEIDNESKNITESTLTTTTNTTTILTPVSNESFKAQGTKIIENNENNVNSKELLKDLDSISKAIEKYLDVEKERSINTAEKSLPVNEEEIENTSKKEDDDEDNYKISEQNEFDRFINSKTKEKVSTSTTLITTTTTTTTEAPETFPENKSTPPPILNLIRRRLPPTRYNTEFERLAQDYQERLMMAAGGIEEDVFKILRNAKIALYSTSNSKKQKKY</sequence>
<accession>A0A0K0DUV2</accession>
<evidence type="ECO:0000313" key="3">
    <source>
        <dbReference type="Proteomes" id="UP000035681"/>
    </source>
</evidence>
<name>A0A0K0DUV2_STRER</name>
<feature type="region of interest" description="Disordered" evidence="1">
    <location>
        <begin position="352"/>
        <end position="378"/>
    </location>
</feature>
<keyword evidence="2" id="KW-0732">Signal</keyword>
<feature type="compositionally biased region" description="Low complexity" evidence="1">
    <location>
        <begin position="115"/>
        <end position="143"/>
    </location>
</feature>
<protein>
    <submittedName>
        <fullName evidence="4 5">Uncharacterized protein</fullName>
    </submittedName>
</protein>
<feature type="signal peptide" evidence="2">
    <location>
        <begin position="1"/>
        <end position="22"/>
    </location>
</feature>
<reference evidence="4" key="1">
    <citation type="submission" date="2015-08" db="UniProtKB">
        <authorList>
            <consortium name="WormBaseParasite"/>
        </authorList>
    </citation>
    <scope>IDENTIFICATION</scope>
</reference>
<dbReference type="WBParaSite" id="SSTP_0000102000.1">
    <property type="protein sequence ID" value="SSTP_0000102000.1"/>
    <property type="gene ID" value="SSTP_0000102000"/>
</dbReference>
<dbReference type="Proteomes" id="UP000035681">
    <property type="component" value="Unplaced"/>
</dbReference>
<feature type="compositionally biased region" description="Low complexity" evidence="1">
    <location>
        <begin position="352"/>
        <end position="364"/>
    </location>
</feature>
<keyword evidence="3" id="KW-1185">Reference proteome</keyword>
<feature type="region of interest" description="Disordered" evidence="1">
    <location>
        <begin position="115"/>
        <end position="144"/>
    </location>
</feature>
<feature type="region of interest" description="Disordered" evidence="1">
    <location>
        <begin position="304"/>
        <end position="328"/>
    </location>
</feature>
<evidence type="ECO:0000313" key="4">
    <source>
        <dbReference type="WBParaSite" id="SSTP_0000102000.1"/>
    </source>
</evidence>
<proteinExistence type="predicted"/>
<evidence type="ECO:0000313" key="5">
    <source>
        <dbReference type="WBParaSite" id="TCONS_00005911.p1"/>
    </source>
</evidence>